<evidence type="ECO:0000256" key="1">
    <source>
        <dbReference type="SAM" id="MobiDB-lite"/>
    </source>
</evidence>
<feature type="compositionally biased region" description="Basic and acidic residues" evidence="1">
    <location>
        <begin position="233"/>
        <end position="246"/>
    </location>
</feature>
<feature type="region of interest" description="Disordered" evidence="1">
    <location>
        <begin position="220"/>
        <end position="250"/>
    </location>
</feature>
<evidence type="ECO:0000313" key="2">
    <source>
        <dbReference type="EMBL" id="GAA1786442.1"/>
    </source>
</evidence>
<keyword evidence="3" id="KW-1185">Reference proteome</keyword>
<dbReference type="Proteomes" id="UP001499938">
    <property type="component" value="Unassembled WGS sequence"/>
</dbReference>
<sequence>MARKSSPSKTPRDNESLAGLFSMDFFPSEGAAIGGQIEVFRTAARVMENSGIETHIEQWRSHDRKGKRPGPKPWLSEAQVVALMLVLTLSRRPPLFTELRDLLRHSSPQTLATIGVAVPEGVTDAALYHRAYNSYRRLVALMNPEPGSLYRVLAKEELRALIEARDEAECATKRARAHTFLNALLWGTWMLLPRKVRREARGDVAVDATIIKAAARGRSRKSPYCSSDPEAGWYKRDGNHDGDKTSRAATSYQRRSDSLIWGRELHTAVLYGNGVPAVIVGASLDVPGKRLAENALRALDAPLSQGMPAGHFVSDRAYLPGTKPVDLALPLRVRGYQVVFDYDRTATDLGQQASQGGALLVEGRWYCPSMPQPLMDASIDFFLRERDDPQRIDEQTYDQRLAQRERYALKPKERADSEGHRRLGCPAVGASATVSCPRRESHPRAADRPRARVLPLMLVNPTPRVCEQQTMTFPPSVGAKHEQTYAYRSPEWQQHYTTGRQSVESVNKSIKDGRFVPVDDPELRPRRGFIAQLFSLPSCRRRPLARVPLGCRCLDSTPVLALSPLTAARQRPDHSLPSDPAFKVVLRTNVKHASTQTTHCVRGGT</sequence>
<accession>A0ABN2LG68</accession>
<evidence type="ECO:0000313" key="3">
    <source>
        <dbReference type="Proteomes" id="UP001499938"/>
    </source>
</evidence>
<dbReference type="RefSeq" id="WP_344082001.1">
    <property type="nucleotide sequence ID" value="NZ_BAAAPO010000015.1"/>
</dbReference>
<proteinExistence type="predicted"/>
<protein>
    <recommendedName>
        <fullName evidence="4">Transposase</fullName>
    </recommendedName>
</protein>
<organism evidence="2 3">
    <name type="scientific">Nostocoides veronense</name>
    <dbReference type="NCBI Taxonomy" id="330836"/>
    <lineage>
        <taxon>Bacteria</taxon>
        <taxon>Bacillati</taxon>
        <taxon>Actinomycetota</taxon>
        <taxon>Actinomycetes</taxon>
        <taxon>Micrococcales</taxon>
        <taxon>Intrasporangiaceae</taxon>
        <taxon>Nostocoides</taxon>
    </lineage>
</organism>
<reference evidence="2 3" key="1">
    <citation type="journal article" date="2019" name="Int. J. Syst. Evol. Microbiol.">
        <title>The Global Catalogue of Microorganisms (GCM) 10K type strain sequencing project: providing services to taxonomists for standard genome sequencing and annotation.</title>
        <authorList>
            <consortium name="The Broad Institute Genomics Platform"/>
            <consortium name="The Broad Institute Genome Sequencing Center for Infectious Disease"/>
            <person name="Wu L."/>
            <person name="Ma J."/>
        </authorList>
    </citation>
    <scope>NUCLEOTIDE SEQUENCE [LARGE SCALE GENOMIC DNA]</scope>
    <source>
        <strain evidence="2 3">JCM 15592</strain>
    </source>
</reference>
<evidence type="ECO:0008006" key="4">
    <source>
        <dbReference type="Google" id="ProtNLM"/>
    </source>
</evidence>
<name>A0ABN2LG68_9MICO</name>
<gene>
    <name evidence="2" type="ORF">GCM10009811_09390</name>
</gene>
<comment type="caution">
    <text evidence="2">The sequence shown here is derived from an EMBL/GenBank/DDBJ whole genome shotgun (WGS) entry which is preliminary data.</text>
</comment>
<dbReference type="EMBL" id="BAAAPO010000015">
    <property type="protein sequence ID" value="GAA1786442.1"/>
    <property type="molecule type" value="Genomic_DNA"/>
</dbReference>